<comment type="caution">
    <text evidence="2">The sequence shown here is derived from an EMBL/GenBank/DDBJ whole genome shotgun (WGS) entry which is preliminary data.</text>
</comment>
<dbReference type="Proteomes" id="UP001358586">
    <property type="component" value="Chromosome 8"/>
</dbReference>
<dbReference type="EMBL" id="JARKNE010000008">
    <property type="protein sequence ID" value="KAK5811441.1"/>
    <property type="molecule type" value="Genomic_DNA"/>
</dbReference>
<sequence>MVFYLLTNILSLAYDPEYVSWFSIHGKPYLYGEEARRQHPHTSRPQQPHLNPRAGIDRESTRYPIGVWDSTCYAHSSFVTQTPLGSFLYQGGSSSQLSIPKPDNARWQPRMQGSQSTKGKEEEKPIPQPQQPQPRSKAKPRRNPVYNRRPPCCGTGSNGTCIA</sequence>
<reference evidence="2 3" key="1">
    <citation type="submission" date="2023-03" db="EMBL/GenBank/DDBJ databases">
        <title>WGS of Gossypium arboreum.</title>
        <authorList>
            <person name="Yu D."/>
        </authorList>
    </citation>
    <scope>NUCLEOTIDE SEQUENCE [LARGE SCALE GENOMIC DNA]</scope>
    <source>
        <tissue evidence="2">Leaf</tissue>
    </source>
</reference>
<evidence type="ECO:0000313" key="2">
    <source>
        <dbReference type="EMBL" id="KAK5811441.1"/>
    </source>
</evidence>
<organism evidence="2 3">
    <name type="scientific">Gossypium arboreum</name>
    <name type="common">Tree cotton</name>
    <name type="synonym">Gossypium nanking</name>
    <dbReference type="NCBI Taxonomy" id="29729"/>
    <lineage>
        <taxon>Eukaryota</taxon>
        <taxon>Viridiplantae</taxon>
        <taxon>Streptophyta</taxon>
        <taxon>Embryophyta</taxon>
        <taxon>Tracheophyta</taxon>
        <taxon>Spermatophyta</taxon>
        <taxon>Magnoliopsida</taxon>
        <taxon>eudicotyledons</taxon>
        <taxon>Gunneridae</taxon>
        <taxon>Pentapetalae</taxon>
        <taxon>rosids</taxon>
        <taxon>malvids</taxon>
        <taxon>Malvales</taxon>
        <taxon>Malvaceae</taxon>
        <taxon>Malvoideae</taxon>
        <taxon>Gossypium</taxon>
    </lineage>
</organism>
<proteinExistence type="predicted"/>
<evidence type="ECO:0000313" key="3">
    <source>
        <dbReference type="Proteomes" id="UP001358586"/>
    </source>
</evidence>
<feature type="region of interest" description="Disordered" evidence="1">
    <location>
        <begin position="90"/>
        <end position="163"/>
    </location>
</feature>
<accession>A0ABR0NYK1</accession>
<feature type="region of interest" description="Disordered" evidence="1">
    <location>
        <begin position="35"/>
        <end position="58"/>
    </location>
</feature>
<protein>
    <submittedName>
        <fullName evidence="2">Uncharacterized protein</fullName>
    </submittedName>
</protein>
<name>A0ABR0NYK1_GOSAR</name>
<evidence type="ECO:0000256" key="1">
    <source>
        <dbReference type="SAM" id="MobiDB-lite"/>
    </source>
</evidence>
<gene>
    <name evidence="2" type="ORF">PVK06_026772</name>
</gene>
<keyword evidence="3" id="KW-1185">Reference proteome</keyword>